<dbReference type="OrthoDB" id="3035098at2759"/>
<name>B0DEM7_LACBS</name>
<dbReference type="EMBL" id="DS547106">
    <property type="protein sequence ID" value="EDR06963.1"/>
    <property type="molecule type" value="Genomic_DNA"/>
</dbReference>
<organism evidence="3">
    <name type="scientific">Laccaria bicolor (strain S238N-H82 / ATCC MYA-4686)</name>
    <name type="common">Bicoloured deceiver</name>
    <name type="synonym">Laccaria laccata var. bicolor</name>
    <dbReference type="NCBI Taxonomy" id="486041"/>
    <lineage>
        <taxon>Eukaryota</taxon>
        <taxon>Fungi</taxon>
        <taxon>Dikarya</taxon>
        <taxon>Basidiomycota</taxon>
        <taxon>Agaricomycotina</taxon>
        <taxon>Agaricomycetes</taxon>
        <taxon>Agaricomycetidae</taxon>
        <taxon>Agaricales</taxon>
        <taxon>Agaricineae</taxon>
        <taxon>Hydnangiaceae</taxon>
        <taxon>Laccaria</taxon>
    </lineage>
</organism>
<dbReference type="Pfam" id="PF22936">
    <property type="entry name" value="Pol_BBD"/>
    <property type="match status" value="1"/>
</dbReference>
<protein>
    <submittedName>
        <fullName evidence="2">Predicted protein</fullName>
    </submittedName>
</protein>
<evidence type="ECO:0000259" key="1">
    <source>
        <dbReference type="Pfam" id="PF22936"/>
    </source>
</evidence>
<accession>B0DEM7</accession>
<sequence>MFILPENDKLHGYENYPAWKILMGINGRPRGLHKYWENKVVVPVGLDGPIPTSDPTTVIEKPIDISATTPIATQTSEKSTPLLSTTPTLLKYELHENVALSSVRHQGTCRMSEGAVVAGAGGHIEKMRTLRKLANNTSANINNEHFITKLLNSFPESWDAVINSMYSEKDLNTVIMNLTTHVERLSIREGKSKDPDMPMPPSIDTVKALEATILALQAEMKTFRPFQHQCGTTNPSKAHLICANSLCGKVGHLMEDCFGPGGGKAGQYPPWYKGKRATASANLTTSTTSSTSSGSTTPGTHWALSVTFNYQEIDTLICENAETDQTASTENRFILPGAVTNNIKRLVDENTAVERKIALAAAANPEAIGISSACVADSGCTTYFFKSRNVFSIYKSLDKTIGQSSMVGANFRVLGMGTVEIKVVHENVEHTLVFTNALHAPDVTANLISISRMDLAGWEVIFGKQKARFFMGKREIFGGVLKDGLYTDWAKRMSHHFLDKPKRCRLYIPSLGMNK</sequence>
<gene>
    <name evidence="2" type="ORF">LACBIDRAFT_328359</name>
</gene>
<evidence type="ECO:0000313" key="3">
    <source>
        <dbReference type="Proteomes" id="UP000001194"/>
    </source>
</evidence>
<dbReference type="InParanoid" id="B0DEM7"/>
<dbReference type="HOGENOM" id="CLU_528997_0_0_1"/>
<dbReference type="Proteomes" id="UP000001194">
    <property type="component" value="Unassembled WGS sequence"/>
</dbReference>
<keyword evidence="3" id="KW-1185">Reference proteome</keyword>
<dbReference type="InterPro" id="IPR054722">
    <property type="entry name" value="PolX-like_BBD"/>
</dbReference>
<proteinExistence type="predicted"/>
<dbReference type="RefSeq" id="XP_001882336.1">
    <property type="nucleotide sequence ID" value="XM_001882301.1"/>
</dbReference>
<dbReference type="GeneID" id="6077928"/>
<evidence type="ECO:0000313" key="2">
    <source>
        <dbReference type="EMBL" id="EDR06963.1"/>
    </source>
</evidence>
<dbReference type="KEGG" id="lbc:LACBIDRAFT_328359"/>
<feature type="domain" description="Retrovirus-related Pol polyprotein from transposon TNT 1-94-like beta-barrel" evidence="1">
    <location>
        <begin position="375"/>
        <end position="457"/>
    </location>
</feature>
<reference evidence="2 3" key="1">
    <citation type="journal article" date="2008" name="Nature">
        <title>The genome of Laccaria bicolor provides insights into mycorrhizal symbiosis.</title>
        <authorList>
            <person name="Martin F."/>
            <person name="Aerts A."/>
            <person name="Ahren D."/>
            <person name="Brun A."/>
            <person name="Danchin E.G.J."/>
            <person name="Duchaussoy F."/>
            <person name="Gibon J."/>
            <person name="Kohler A."/>
            <person name="Lindquist E."/>
            <person name="Pereda V."/>
            <person name="Salamov A."/>
            <person name="Shapiro H.J."/>
            <person name="Wuyts J."/>
            <person name="Blaudez D."/>
            <person name="Buee M."/>
            <person name="Brokstein P."/>
            <person name="Canbaeck B."/>
            <person name="Cohen D."/>
            <person name="Courty P.E."/>
            <person name="Coutinho P.M."/>
            <person name="Delaruelle C."/>
            <person name="Detter J.C."/>
            <person name="Deveau A."/>
            <person name="DiFazio S."/>
            <person name="Duplessis S."/>
            <person name="Fraissinet-Tachet L."/>
            <person name="Lucic E."/>
            <person name="Frey-Klett P."/>
            <person name="Fourrey C."/>
            <person name="Feussner I."/>
            <person name="Gay G."/>
            <person name="Grimwood J."/>
            <person name="Hoegger P.J."/>
            <person name="Jain P."/>
            <person name="Kilaru S."/>
            <person name="Labbe J."/>
            <person name="Lin Y.C."/>
            <person name="Legue V."/>
            <person name="Le Tacon F."/>
            <person name="Marmeisse R."/>
            <person name="Melayah D."/>
            <person name="Montanini B."/>
            <person name="Muratet M."/>
            <person name="Nehls U."/>
            <person name="Niculita-Hirzel H."/>
            <person name="Oudot-Le Secq M.P."/>
            <person name="Peter M."/>
            <person name="Quesneville H."/>
            <person name="Rajashekar B."/>
            <person name="Reich M."/>
            <person name="Rouhier N."/>
            <person name="Schmutz J."/>
            <person name="Yin T."/>
            <person name="Chalot M."/>
            <person name="Henrissat B."/>
            <person name="Kuees U."/>
            <person name="Lucas S."/>
            <person name="Van de Peer Y."/>
            <person name="Podila G.K."/>
            <person name="Polle A."/>
            <person name="Pukkila P.J."/>
            <person name="Richardson P.M."/>
            <person name="Rouze P."/>
            <person name="Sanders I.R."/>
            <person name="Stajich J.E."/>
            <person name="Tunlid A."/>
            <person name="Tuskan G."/>
            <person name="Grigoriev I.V."/>
        </authorList>
    </citation>
    <scope>NUCLEOTIDE SEQUENCE [LARGE SCALE GENOMIC DNA]</scope>
    <source>
        <strain evidence="3">S238N-H82 / ATCC MYA-4686</strain>
    </source>
</reference>
<dbReference type="AlphaFoldDB" id="B0DEM7"/>